<protein>
    <submittedName>
        <fullName evidence="2">Uncharacterized protein</fullName>
    </submittedName>
</protein>
<feature type="region of interest" description="Disordered" evidence="1">
    <location>
        <begin position="1"/>
        <end position="25"/>
    </location>
</feature>
<evidence type="ECO:0000313" key="2">
    <source>
        <dbReference type="EMBL" id="KKN71935.1"/>
    </source>
</evidence>
<evidence type="ECO:0000256" key="1">
    <source>
        <dbReference type="SAM" id="MobiDB-lite"/>
    </source>
</evidence>
<accession>A0A0F9SSG4</accession>
<dbReference type="EMBL" id="LAZR01000373">
    <property type="protein sequence ID" value="KKN71935.1"/>
    <property type="molecule type" value="Genomic_DNA"/>
</dbReference>
<feature type="compositionally biased region" description="Polar residues" evidence="1">
    <location>
        <begin position="1"/>
        <end position="10"/>
    </location>
</feature>
<name>A0A0F9SSG4_9ZZZZ</name>
<reference evidence="2" key="1">
    <citation type="journal article" date="2015" name="Nature">
        <title>Complex archaea that bridge the gap between prokaryotes and eukaryotes.</title>
        <authorList>
            <person name="Spang A."/>
            <person name="Saw J.H."/>
            <person name="Jorgensen S.L."/>
            <person name="Zaremba-Niedzwiedzka K."/>
            <person name="Martijn J."/>
            <person name="Lind A.E."/>
            <person name="van Eijk R."/>
            <person name="Schleper C."/>
            <person name="Guy L."/>
            <person name="Ettema T.J."/>
        </authorList>
    </citation>
    <scope>NUCLEOTIDE SEQUENCE</scope>
</reference>
<comment type="caution">
    <text evidence="2">The sequence shown here is derived from an EMBL/GenBank/DDBJ whole genome shotgun (WGS) entry which is preliminary data.</text>
</comment>
<organism evidence="2">
    <name type="scientific">marine sediment metagenome</name>
    <dbReference type="NCBI Taxonomy" id="412755"/>
    <lineage>
        <taxon>unclassified sequences</taxon>
        <taxon>metagenomes</taxon>
        <taxon>ecological metagenomes</taxon>
    </lineage>
</organism>
<dbReference type="AlphaFoldDB" id="A0A0F9SSG4"/>
<sequence>MTNKQSPSRHLNTDRFNSRPSQVRHREADLRHTLKKLLLAPLVALYMLFHRNKPTPKLVSHRLGKQRNQPCPCGKHKTVIKPVVRPTFGYLKSEVTMGPVSVPVKYKKCCWNSDYEVAV</sequence>
<gene>
    <name evidence="2" type="ORF">LCGC14_0415810</name>
</gene>
<proteinExistence type="predicted"/>